<evidence type="ECO:0000256" key="1">
    <source>
        <dbReference type="ARBA" id="ARBA00022723"/>
    </source>
</evidence>
<dbReference type="SMART" id="SM00054">
    <property type="entry name" value="EFh"/>
    <property type="match status" value="2"/>
</dbReference>
<dbReference type="SUPFAM" id="SSF47473">
    <property type="entry name" value="EF-hand"/>
    <property type="match status" value="1"/>
</dbReference>
<feature type="domain" description="EF-hand" evidence="3">
    <location>
        <begin position="119"/>
        <end position="154"/>
    </location>
</feature>
<proteinExistence type="predicted"/>
<dbReference type="EMBL" id="SCEB01002516">
    <property type="protein sequence ID" value="RXM95269.1"/>
    <property type="molecule type" value="Genomic_DNA"/>
</dbReference>
<dbReference type="InterPro" id="IPR002048">
    <property type="entry name" value="EF_hand_dom"/>
</dbReference>
<keyword evidence="5" id="KW-1185">Reference proteome</keyword>
<dbReference type="PROSITE" id="PS00018">
    <property type="entry name" value="EF_HAND_1"/>
    <property type="match status" value="1"/>
</dbReference>
<dbReference type="Pfam" id="PF13499">
    <property type="entry name" value="EF-hand_7"/>
    <property type="match status" value="1"/>
</dbReference>
<feature type="domain" description="EF-hand" evidence="3">
    <location>
        <begin position="83"/>
        <end position="118"/>
    </location>
</feature>
<sequence length="195" mass="23188">MGSRLSYPLVNEPDIYEDSDYDEDSVEADMAKQLHEINLQFCDDMIQLRVRSAAEHAKFEEYQSHWKTKVTEFQKMYPEWSEQDITHLKQQFELFDKDKDCLIEFKEFDATMNELNDQSSYEERFSYFDAVDDSRTGYINFEEFLKMMNTLKQNRGSEDKSLPLADRFKSDTSTSEMTGIVRQMDSFQQMCYGVF</sequence>
<dbReference type="Gene3D" id="1.10.238.10">
    <property type="entry name" value="EF-hand"/>
    <property type="match status" value="1"/>
</dbReference>
<dbReference type="CDD" id="cd00051">
    <property type="entry name" value="EFh"/>
    <property type="match status" value="1"/>
</dbReference>
<keyword evidence="2" id="KW-0106">Calcium</keyword>
<dbReference type="Proteomes" id="UP000289886">
    <property type="component" value="Unassembled WGS sequence"/>
</dbReference>
<reference evidence="4 5" key="1">
    <citation type="submission" date="2019-01" db="EMBL/GenBank/DDBJ databases">
        <title>Draft Genome and Complete Hox-Cluster Characterization of the Sterlet Sturgeon (Acipenser ruthenus).</title>
        <authorList>
            <person name="Wei Q."/>
        </authorList>
    </citation>
    <scope>NUCLEOTIDE SEQUENCE [LARGE SCALE GENOMIC DNA]</scope>
    <source>
        <strain evidence="4">WHYD16114868_AA</strain>
        <tissue evidence="4">Blood</tissue>
    </source>
</reference>
<name>A0A444V4C3_ACIRT</name>
<evidence type="ECO:0000259" key="3">
    <source>
        <dbReference type="PROSITE" id="PS50222"/>
    </source>
</evidence>
<gene>
    <name evidence="4" type="ORF">EOD39_17063</name>
</gene>
<organism evidence="4 5">
    <name type="scientific">Acipenser ruthenus</name>
    <name type="common">Sterlet sturgeon</name>
    <dbReference type="NCBI Taxonomy" id="7906"/>
    <lineage>
        <taxon>Eukaryota</taxon>
        <taxon>Metazoa</taxon>
        <taxon>Chordata</taxon>
        <taxon>Craniata</taxon>
        <taxon>Vertebrata</taxon>
        <taxon>Euteleostomi</taxon>
        <taxon>Actinopterygii</taxon>
        <taxon>Chondrostei</taxon>
        <taxon>Acipenseriformes</taxon>
        <taxon>Acipenseridae</taxon>
        <taxon>Acipenser</taxon>
    </lineage>
</organism>
<evidence type="ECO:0000313" key="5">
    <source>
        <dbReference type="Proteomes" id="UP000289886"/>
    </source>
</evidence>
<dbReference type="PROSITE" id="PS50222">
    <property type="entry name" value="EF_HAND_2"/>
    <property type="match status" value="2"/>
</dbReference>
<keyword evidence="1" id="KW-0479">Metal-binding</keyword>
<dbReference type="InterPro" id="IPR011992">
    <property type="entry name" value="EF-hand-dom_pair"/>
</dbReference>
<dbReference type="GO" id="GO:0005509">
    <property type="term" value="F:calcium ion binding"/>
    <property type="evidence" value="ECO:0007669"/>
    <property type="project" value="InterPro"/>
</dbReference>
<comment type="caution">
    <text evidence="4">The sequence shown here is derived from an EMBL/GenBank/DDBJ whole genome shotgun (WGS) entry which is preliminary data.</text>
</comment>
<protein>
    <submittedName>
        <fullName evidence="4">Calmodulin</fullName>
    </submittedName>
</protein>
<evidence type="ECO:0000256" key="2">
    <source>
        <dbReference type="ARBA" id="ARBA00022837"/>
    </source>
</evidence>
<accession>A0A444V4C3</accession>
<evidence type="ECO:0000313" key="4">
    <source>
        <dbReference type="EMBL" id="RXM95269.1"/>
    </source>
</evidence>
<dbReference type="InterPro" id="IPR018247">
    <property type="entry name" value="EF_Hand_1_Ca_BS"/>
</dbReference>
<dbReference type="AlphaFoldDB" id="A0A444V4C3"/>